<feature type="compositionally biased region" description="Polar residues" evidence="19">
    <location>
        <begin position="1"/>
        <end position="32"/>
    </location>
</feature>
<name>A0A9P6EG49_9AGAR</name>
<dbReference type="Pfam" id="PF08651">
    <property type="entry name" value="DASH_Duo1"/>
    <property type="match status" value="1"/>
</dbReference>
<gene>
    <name evidence="20" type="ORF">CPB83DRAFT_854184</name>
</gene>
<evidence type="ECO:0000256" key="19">
    <source>
        <dbReference type="SAM" id="MobiDB-lite"/>
    </source>
</evidence>
<keyword evidence="21" id="KW-1185">Reference proteome</keyword>
<evidence type="ECO:0000256" key="3">
    <source>
        <dbReference type="ARBA" id="ARBA00004629"/>
    </source>
</evidence>
<keyword evidence="16" id="KW-0137">Centromere</keyword>
<evidence type="ECO:0000256" key="12">
    <source>
        <dbReference type="ARBA" id="ARBA00023054"/>
    </source>
</evidence>
<keyword evidence="8" id="KW-0493">Microtubule</keyword>
<keyword evidence="9" id="KW-0498">Mitosis</keyword>
<keyword evidence="12" id="KW-0175">Coiled coil</keyword>
<dbReference type="GO" id="GO:0051301">
    <property type="term" value="P:cell division"/>
    <property type="evidence" value="ECO:0007669"/>
    <property type="project" value="UniProtKB-KW"/>
</dbReference>
<dbReference type="PANTHER" id="PTHR28216:SF1">
    <property type="entry name" value="DASH COMPLEX SUBUNIT DUO1"/>
    <property type="match status" value="1"/>
</dbReference>
<feature type="region of interest" description="Disordered" evidence="19">
    <location>
        <begin position="234"/>
        <end position="335"/>
    </location>
</feature>
<evidence type="ECO:0000256" key="14">
    <source>
        <dbReference type="ARBA" id="ARBA00023242"/>
    </source>
</evidence>
<evidence type="ECO:0000256" key="16">
    <source>
        <dbReference type="ARBA" id="ARBA00023328"/>
    </source>
</evidence>
<dbReference type="GO" id="GO:0042729">
    <property type="term" value="C:DASH complex"/>
    <property type="evidence" value="ECO:0007669"/>
    <property type="project" value="InterPro"/>
</dbReference>
<dbReference type="GO" id="GO:0000278">
    <property type="term" value="P:mitotic cell cycle"/>
    <property type="evidence" value="ECO:0007669"/>
    <property type="project" value="InterPro"/>
</dbReference>
<organism evidence="20 21">
    <name type="scientific">Crepidotus variabilis</name>
    <dbReference type="NCBI Taxonomy" id="179855"/>
    <lineage>
        <taxon>Eukaryota</taxon>
        <taxon>Fungi</taxon>
        <taxon>Dikarya</taxon>
        <taxon>Basidiomycota</taxon>
        <taxon>Agaricomycotina</taxon>
        <taxon>Agaricomycetes</taxon>
        <taxon>Agaricomycetidae</taxon>
        <taxon>Agaricales</taxon>
        <taxon>Agaricineae</taxon>
        <taxon>Crepidotaceae</taxon>
        <taxon>Crepidotus</taxon>
    </lineage>
</organism>
<protein>
    <recommendedName>
        <fullName evidence="17">DASH complex subunit DUO1</fullName>
    </recommendedName>
    <alternativeName>
        <fullName evidence="18">Outer kinetochore protein DUO1</fullName>
    </alternativeName>
</protein>
<proteinExistence type="inferred from homology"/>
<keyword evidence="14" id="KW-0539">Nucleus</keyword>
<evidence type="ECO:0000256" key="18">
    <source>
        <dbReference type="ARBA" id="ARBA00044358"/>
    </source>
</evidence>
<accession>A0A9P6EG49</accession>
<evidence type="ECO:0000256" key="11">
    <source>
        <dbReference type="ARBA" id="ARBA00022838"/>
    </source>
</evidence>
<evidence type="ECO:0000256" key="4">
    <source>
        <dbReference type="ARBA" id="ARBA00005366"/>
    </source>
</evidence>
<feature type="compositionally biased region" description="Acidic residues" evidence="19">
    <location>
        <begin position="107"/>
        <end position="134"/>
    </location>
</feature>
<keyword evidence="6" id="KW-0963">Cytoplasm</keyword>
<comment type="subcellular location">
    <subcellularLocation>
        <location evidence="3">Chromosome</location>
        <location evidence="3">Centromere</location>
        <location evidence="3">Kinetochore</location>
    </subcellularLocation>
    <subcellularLocation>
        <location evidence="2">Cytoplasm</location>
        <location evidence="2">Cytoskeleton</location>
        <location evidence="2">Spindle</location>
    </subcellularLocation>
    <subcellularLocation>
        <location evidence="1">Nucleus</location>
    </subcellularLocation>
</comment>
<dbReference type="EMBL" id="MU157852">
    <property type="protein sequence ID" value="KAF9528457.1"/>
    <property type="molecule type" value="Genomic_DNA"/>
</dbReference>
<evidence type="ECO:0000256" key="1">
    <source>
        <dbReference type="ARBA" id="ARBA00004123"/>
    </source>
</evidence>
<evidence type="ECO:0000313" key="21">
    <source>
        <dbReference type="Proteomes" id="UP000807306"/>
    </source>
</evidence>
<dbReference type="OrthoDB" id="5599235at2759"/>
<reference evidence="20" key="1">
    <citation type="submission" date="2020-11" db="EMBL/GenBank/DDBJ databases">
        <authorList>
            <consortium name="DOE Joint Genome Institute"/>
            <person name="Ahrendt S."/>
            <person name="Riley R."/>
            <person name="Andreopoulos W."/>
            <person name="Labutti K."/>
            <person name="Pangilinan J."/>
            <person name="Ruiz-Duenas F.J."/>
            <person name="Barrasa J.M."/>
            <person name="Sanchez-Garcia M."/>
            <person name="Camarero S."/>
            <person name="Miyauchi S."/>
            <person name="Serrano A."/>
            <person name="Linde D."/>
            <person name="Babiker R."/>
            <person name="Drula E."/>
            <person name="Ayuso-Fernandez I."/>
            <person name="Pacheco R."/>
            <person name="Padilla G."/>
            <person name="Ferreira P."/>
            <person name="Barriuso J."/>
            <person name="Kellner H."/>
            <person name="Castanera R."/>
            <person name="Alfaro M."/>
            <person name="Ramirez L."/>
            <person name="Pisabarro A.G."/>
            <person name="Kuo A."/>
            <person name="Tritt A."/>
            <person name="Lipzen A."/>
            <person name="He G."/>
            <person name="Yan M."/>
            <person name="Ng V."/>
            <person name="Cullen D."/>
            <person name="Martin F."/>
            <person name="Rosso M.-N."/>
            <person name="Henrissat B."/>
            <person name="Hibbett D."/>
            <person name="Martinez A.T."/>
            <person name="Grigoriev I.V."/>
        </authorList>
    </citation>
    <scope>NUCLEOTIDE SEQUENCE</scope>
    <source>
        <strain evidence="20">CBS 506.95</strain>
    </source>
</reference>
<feature type="region of interest" description="Disordered" evidence="19">
    <location>
        <begin position="1"/>
        <end position="141"/>
    </location>
</feature>
<keyword evidence="11" id="KW-0995">Kinetochore</keyword>
<evidence type="ECO:0000256" key="9">
    <source>
        <dbReference type="ARBA" id="ARBA00022776"/>
    </source>
</evidence>
<dbReference type="InterPro" id="IPR013960">
    <property type="entry name" value="DASH_Duo1"/>
</dbReference>
<evidence type="ECO:0000256" key="15">
    <source>
        <dbReference type="ARBA" id="ARBA00023306"/>
    </source>
</evidence>
<dbReference type="GO" id="GO:0005874">
    <property type="term" value="C:microtubule"/>
    <property type="evidence" value="ECO:0007669"/>
    <property type="project" value="UniProtKB-KW"/>
</dbReference>
<keyword evidence="10" id="KW-0159">Chromosome partition</keyword>
<keyword evidence="5" id="KW-0158">Chromosome</keyword>
<evidence type="ECO:0000256" key="10">
    <source>
        <dbReference type="ARBA" id="ARBA00022829"/>
    </source>
</evidence>
<comment type="caution">
    <text evidence="20">The sequence shown here is derived from an EMBL/GenBank/DDBJ whole genome shotgun (WGS) entry which is preliminary data.</text>
</comment>
<evidence type="ECO:0000256" key="6">
    <source>
        <dbReference type="ARBA" id="ARBA00022490"/>
    </source>
</evidence>
<keyword evidence="13" id="KW-0206">Cytoskeleton</keyword>
<dbReference type="GO" id="GO:0072686">
    <property type="term" value="C:mitotic spindle"/>
    <property type="evidence" value="ECO:0007669"/>
    <property type="project" value="InterPro"/>
</dbReference>
<feature type="compositionally biased region" description="Low complexity" evidence="19">
    <location>
        <begin position="37"/>
        <end position="50"/>
    </location>
</feature>
<keyword evidence="7" id="KW-0132">Cell division</keyword>
<evidence type="ECO:0000256" key="17">
    <source>
        <dbReference type="ARBA" id="ARBA00044152"/>
    </source>
</evidence>
<evidence type="ECO:0000256" key="8">
    <source>
        <dbReference type="ARBA" id="ARBA00022701"/>
    </source>
</evidence>
<comment type="similarity">
    <text evidence="4">Belongs to the DASH complex DUO1 family.</text>
</comment>
<sequence>MDSPDINASHSGSRLLSTESPNFQSDSSNSRTGPGGDDLSLSELSLGPDSVMSKPFSLLARVNPPQPPTPTPPVFSPPPTIQDLVTPTRPQRQRKSEGKVFGPQNEQDAEESEEDEGEEQTVVLDEEVPVPEDPEVARKRTQELREEKLKSDMFVLKKLNASFELYRDALAETGSANERVAAQIAETDGLLNKYINILNKSEDYAKLIFDERWNGAEADEEEALREYQESIVRAKREAEEKARREREEQERLEREQEEQRKREERERIEKEKSAKAIRGTVRGVRGTRASTRGATSSRASATAGPSRGVPKRPPSATGRPAGSGIPRVSSVYRPT</sequence>
<dbReference type="PANTHER" id="PTHR28216">
    <property type="entry name" value="DASH COMPLEX SUBUNIT DUO1"/>
    <property type="match status" value="1"/>
</dbReference>
<dbReference type="GO" id="GO:0007059">
    <property type="term" value="P:chromosome segregation"/>
    <property type="evidence" value="ECO:0007669"/>
    <property type="project" value="UniProtKB-KW"/>
</dbReference>
<evidence type="ECO:0000256" key="5">
    <source>
        <dbReference type="ARBA" id="ARBA00022454"/>
    </source>
</evidence>
<dbReference type="AlphaFoldDB" id="A0A9P6EG49"/>
<feature type="compositionally biased region" description="Low complexity" evidence="19">
    <location>
        <begin position="278"/>
        <end position="307"/>
    </location>
</feature>
<evidence type="ECO:0000256" key="7">
    <source>
        <dbReference type="ARBA" id="ARBA00022618"/>
    </source>
</evidence>
<evidence type="ECO:0000313" key="20">
    <source>
        <dbReference type="EMBL" id="KAF9528457.1"/>
    </source>
</evidence>
<evidence type="ECO:0000256" key="13">
    <source>
        <dbReference type="ARBA" id="ARBA00023212"/>
    </source>
</evidence>
<feature type="compositionally biased region" description="Pro residues" evidence="19">
    <location>
        <begin position="64"/>
        <end position="80"/>
    </location>
</feature>
<feature type="compositionally biased region" description="Basic and acidic residues" evidence="19">
    <location>
        <begin position="234"/>
        <end position="274"/>
    </location>
</feature>
<keyword evidence="15" id="KW-0131">Cell cycle</keyword>
<dbReference type="Proteomes" id="UP000807306">
    <property type="component" value="Unassembled WGS sequence"/>
</dbReference>
<evidence type="ECO:0000256" key="2">
    <source>
        <dbReference type="ARBA" id="ARBA00004186"/>
    </source>
</evidence>